<dbReference type="AlphaFoldDB" id="A0ABD0LBA3"/>
<dbReference type="Gene3D" id="3.40.30.10">
    <property type="entry name" value="Glutaredoxin"/>
    <property type="match status" value="1"/>
</dbReference>
<keyword evidence="4" id="KW-0276">Fatty acid metabolism</keyword>
<dbReference type="CDD" id="cd02970">
    <property type="entry name" value="PRX_like2"/>
    <property type="match status" value="1"/>
</dbReference>
<dbReference type="EC" id="1.11.1.20" evidence="10"/>
<keyword evidence="2" id="KW-0963">Cytoplasm</keyword>
<comment type="similarity">
    <text evidence="9">Belongs to the peroxiredoxin-like PRXL2 family. Prostamide/prostaglandin F synthase subfamily.</text>
</comment>
<protein>
    <recommendedName>
        <fullName evidence="11">Prostamide/prostaglandin F synthase</fullName>
        <ecNumber evidence="10">1.11.1.20</ecNumber>
    </recommendedName>
    <alternativeName>
        <fullName evidence="12">Peroxiredoxin-like 2B</fullName>
    </alternativeName>
</protein>
<evidence type="ECO:0000256" key="4">
    <source>
        <dbReference type="ARBA" id="ARBA00022832"/>
    </source>
</evidence>
<evidence type="ECO:0000256" key="9">
    <source>
        <dbReference type="ARBA" id="ARBA00037965"/>
    </source>
</evidence>
<organism evidence="15 16">
    <name type="scientific">Batillaria attramentaria</name>
    <dbReference type="NCBI Taxonomy" id="370345"/>
    <lineage>
        <taxon>Eukaryota</taxon>
        <taxon>Metazoa</taxon>
        <taxon>Spiralia</taxon>
        <taxon>Lophotrochozoa</taxon>
        <taxon>Mollusca</taxon>
        <taxon>Gastropoda</taxon>
        <taxon>Caenogastropoda</taxon>
        <taxon>Sorbeoconcha</taxon>
        <taxon>Cerithioidea</taxon>
        <taxon>Batillariidae</taxon>
        <taxon>Batillaria</taxon>
    </lineage>
</organism>
<keyword evidence="16" id="KW-1185">Reference proteome</keyword>
<evidence type="ECO:0000256" key="5">
    <source>
        <dbReference type="ARBA" id="ARBA00022857"/>
    </source>
</evidence>
<evidence type="ECO:0000256" key="8">
    <source>
        <dbReference type="ARBA" id="ARBA00037117"/>
    </source>
</evidence>
<accession>A0ABD0LBA3</accession>
<comment type="subcellular location">
    <subcellularLocation>
        <location evidence="1">Cytoplasm</location>
        <location evidence="1">Cytosol</location>
    </subcellularLocation>
</comment>
<evidence type="ECO:0000256" key="13">
    <source>
        <dbReference type="ARBA" id="ARBA00047917"/>
    </source>
</evidence>
<proteinExistence type="inferred from homology"/>
<comment type="caution">
    <text evidence="15">The sequence shown here is derived from an EMBL/GenBank/DDBJ whole genome shotgun (WGS) entry which is preliminary data.</text>
</comment>
<evidence type="ECO:0000256" key="6">
    <source>
        <dbReference type="ARBA" id="ARBA00023002"/>
    </source>
</evidence>
<comment type="catalytic activity">
    <reaction evidence="14">
        <text>prostamide F2alpha + [thioredoxin]-disulfide = prostamide H2 + [thioredoxin]-dithiol</text>
        <dbReference type="Rhea" id="RHEA:26373"/>
        <dbReference type="Rhea" id="RHEA-COMP:10698"/>
        <dbReference type="Rhea" id="RHEA-COMP:10700"/>
        <dbReference type="ChEBI" id="CHEBI:29950"/>
        <dbReference type="ChEBI" id="CHEBI:50058"/>
        <dbReference type="ChEBI" id="CHEBI:53081"/>
        <dbReference type="ChEBI" id="CHEBI:53082"/>
        <dbReference type="EC" id="1.11.1.20"/>
    </reaction>
</comment>
<name>A0ABD0LBA3_9CAEN</name>
<dbReference type="Proteomes" id="UP001519460">
    <property type="component" value="Unassembled WGS sequence"/>
</dbReference>
<dbReference type="Pfam" id="PF13911">
    <property type="entry name" value="AhpC-TSA_2"/>
    <property type="match status" value="1"/>
</dbReference>
<comment type="function">
    <text evidence="8">Catalyzes the reduction of prostaglandin-ethanolamide H(2) (prostamide H(2)) to prostamide F(2alpha) with NADPH as proton donor. Also able to reduce prostaglandin H(2) to prostaglandin F(2alpha).</text>
</comment>
<keyword evidence="3" id="KW-0444">Lipid biosynthesis</keyword>
<evidence type="ECO:0000256" key="14">
    <source>
        <dbReference type="ARBA" id="ARBA00048626"/>
    </source>
</evidence>
<evidence type="ECO:0000256" key="1">
    <source>
        <dbReference type="ARBA" id="ARBA00004514"/>
    </source>
</evidence>
<evidence type="ECO:0000256" key="10">
    <source>
        <dbReference type="ARBA" id="ARBA00039126"/>
    </source>
</evidence>
<dbReference type="GO" id="GO:0016491">
    <property type="term" value="F:oxidoreductase activity"/>
    <property type="evidence" value="ECO:0007669"/>
    <property type="project" value="UniProtKB-KW"/>
</dbReference>
<dbReference type="InterPro" id="IPR032801">
    <property type="entry name" value="PXL2A/B/C"/>
</dbReference>
<evidence type="ECO:0000313" key="15">
    <source>
        <dbReference type="EMBL" id="KAK7496754.1"/>
    </source>
</evidence>
<keyword evidence="5" id="KW-0521">NADP</keyword>
<dbReference type="EMBL" id="JACVVK020000064">
    <property type="protein sequence ID" value="KAK7496754.1"/>
    <property type="molecule type" value="Genomic_DNA"/>
</dbReference>
<reference evidence="15 16" key="1">
    <citation type="journal article" date="2023" name="Sci. Data">
        <title>Genome assembly of the Korean intertidal mud-creeper Batillaria attramentaria.</title>
        <authorList>
            <person name="Patra A.K."/>
            <person name="Ho P.T."/>
            <person name="Jun S."/>
            <person name="Lee S.J."/>
            <person name="Kim Y."/>
            <person name="Won Y.J."/>
        </authorList>
    </citation>
    <scope>NUCLEOTIDE SEQUENCE [LARGE SCALE GENOMIC DNA]</scope>
    <source>
        <strain evidence="15">Wonlab-2016</strain>
    </source>
</reference>
<dbReference type="FunFam" id="3.40.30.10:FF:000243">
    <property type="entry name" value="Prostamide/prostaglandin F synthase"/>
    <property type="match status" value="1"/>
</dbReference>
<sequence>MSARVAYEWAEIALWAVCKIVHTAFLSLKRLVADDRGAERMDLSKIANCLVRSVTTSQASRLRIQTFADNTACCGYLDTRRCSLDFDPAHLGFLPETFRGFCRLGARELSQLKPQLDARGVRLIGVGLEETGLEEFQKGEFFKGELYIDTKKETYKLLGFRRLNFFSVFPALLSKTARAAFSKAKAEKVGGDMKGDGMQNGGTLVVEKGGKTLLSFKQENPADHVDPAEVLKALGINEPVPGSGGEETGAAASAKCDGDVCAMPKKEPKCEGDVCEMPKKE</sequence>
<gene>
    <name evidence="15" type="ORF">BaRGS_00011963</name>
</gene>
<dbReference type="GO" id="GO:0006631">
    <property type="term" value="P:fatty acid metabolic process"/>
    <property type="evidence" value="ECO:0007669"/>
    <property type="project" value="UniProtKB-KW"/>
</dbReference>
<evidence type="ECO:0000256" key="7">
    <source>
        <dbReference type="ARBA" id="ARBA00023098"/>
    </source>
</evidence>
<keyword evidence="7" id="KW-0443">Lipid metabolism</keyword>
<dbReference type="PANTHER" id="PTHR28630">
    <property type="match status" value="1"/>
</dbReference>
<evidence type="ECO:0000256" key="11">
    <source>
        <dbReference type="ARBA" id="ARBA00040768"/>
    </source>
</evidence>
<evidence type="ECO:0000313" key="16">
    <source>
        <dbReference type="Proteomes" id="UP001519460"/>
    </source>
</evidence>
<dbReference type="GO" id="GO:0005829">
    <property type="term" value="C:cytosol"/>
    <property type="evidence" value="ECO:0007669"/>
    <property type="project" value="UniProtKB-SubCell"/>
</dbReference>
<evidence type="ECO:0000256" key="2">
    <source>
        <dbReference type="ARBA" id="ARBA00022490"/>
    </source>
</evidence>
<evidence type="ECO:0000256" key="3">
    <source>
        <dbReference type="ARBA" id="ARBA00022516"/>
    </source>
</evidence>
<keyword evidence="6" id="KW-0560">Oxidoreductase</keyword>
<dbReference type="PANTHER" id="PTHR28630:SF29">
    <property type="entry name" value="PROSTAMIDE_PROSTAGLANDIN F SYNTHASE"/>
    <property type="match status" value="1"/>
</dbReference>
<evidence type="ECO:0000256" key="12">
    <source>
        <dbReference type="ARBA" id="ARBA00041838"/>
    </source>
</evidence>
<comment type="catalytic activity">
    <reaction evidence="13">
        <text>prostaglandin H2 + [thioredoxin]-dithiol = prostaglandin F2alpha + [thioredoxin]-disulfide</text>
        <dbReference type="Rhea" id="RHEA:28214"/>
        <dbReference type="Rhea" id="RHEA-COMP:10698"/>
        <dbReference type="Rhea" id="RHEA-COMP:10700"/>
        <dbReference type="ChEBI" id="CHEBI:29950"/>
        <dbReference type="ChEBI" id="CHEBI:50058"/>
        <dbReference type="ChEBI" id="CHEBI:57404"/>
        <dbReference type="ChEBI" id="CHEBI:57405"/>
        <dbReference type="EC" id="1.11.1.20"/>
    </reaction>
</comment>